<dbReference type="Proteomes" id="UP001291623">
    <property type="component" value="Unassembled WGS sequence"/>
</dbReference>
<proteinExistence type="predicted"/>
<sequence>MMFCSYFSTTRKNVYKSFSPSLHPPHLLGRRLRPLHHPLFRWSNFRWSSQRNRPGYQGSPVGPKFRRSLGEL</sequence>
<protein>
    <submittedName>
        <fullName evidence="2">Uncharacterized protein</fullName>
    </submittedName>
</protein>
<evidence type="ECO:0000313" key="2">
    <source>
        <dbReference type="EMBL" id="KAK4360354.1"/>
    </source>
</evidence>
<feature type="region of interest" description="Disordered" evidence="1">
    <location>
        <begin position="51"/>
        <end position="72"/>
    </location>
</feature>
<organism evidence="2 3">
    <name type="scientific">Anisodus tanguticus</name>
    <dbReference type="NCBI Taxonomy" id="243964"/>
    <lineage>
        <taxon>Eukaryota</taxon>
        <taxon>Viridiplantae</taxon>
        <taxon>Streptophyta</taxon>
        <taxon>Embryophyta</taxon>
        <taxon>Tracheophyta</taxon>
        <taxon>Spermatophyta</taxon>
        <taxon>Magnoliopsida</taxon>
        <taxon>eudicotyledons</taxon>
        <taxon>Gunneridae</taxon>
        <taxon>Pentapetalae</taxon>
        <taxon>asterids</taxon>
        <taxon>lamiids</taxon>
        <taxon>Solanales</taxon>
        <taxon>Solanaceae</taxon>
        <taxon>Solanoideae</taxon>
        <taxon>Hyoscyameae</taxon>
        <taxon>Anisodus</taxon>
    </lineage>
</organism>
<dbReference type="EMBL" id="JAVYJV010000010">
    <property type="protein sequence ID" value="KAK4360354.1"/>
    <property type="molecule type" value="Genomic_DNA"/>
</dbReference>
<gene>
    <name evidence="2" type="ORF">RND71_019306</name>
</gene>
<reference evidence="2" key="1">
    <citation type="submission" date="2023-12" db="EMBL/GenBank/DDBJ databases">
        <title>Genome assembly of Anisodus tanguticus.</title>
        <authorList>
            <person name="Wang Y.-J."/>
        </authorList>
    </citation>
    <scope>NUCLEOTIDE SEQUENCE</scope>
    <source>
        <strain evidence="2">KB-2021</strain>
        <tissue evidence="2">Leaf</tissue>
    </source>
</reference>
<evidence type="ECO:0000313" key="3">
    <source>
        <dbReference type="Proteomes" id="UP001291623"/>
    </source>
</evidence>
<keyword evidence="3" id="KW-1185">Reference proteome</keyword>
<comment type="caution">
    <text evidence="2">The sequence shown here is derived from an EMBL/GenBank/DDBJ whole genome shotgun (WGS) entry which is preliminary data.</text>
</comment>
<dbReference type="AlphaFoldDB" id="A0AAE1VGC0"/>
<accession>A0AAE1VGC0</accession>
<evidence type="ECO:0000256" key="1">
    <source>
        <dbReference type="SAM" id="MobiDB-lite"/>
    </source>
</evidence>
<name>A0AAE1VGC0_9SOLA</name>